<keyword evidence="9" id="KW-1185">Reference proteome</keyword>
<dbReference type="EMBL" id="NQVE01000215">
    <property type="protein sequence ID" value="RAL37945.1"/>
    <property type="molecule type" value="Genomic_DNA"/>
</dbReference>
<feature type="transmembrane region" description="Helical" evidence="7">
    <location>
        <begin position="82"/>
        <end position="103"/>
    </location>
</feature>
<dbReference type="AlphaFoldDB" id="A0A328CX15"/>
<keyword evidence="7" id="KW-0406">Ion transport</keyword>
<accession>A0A328CX15</accession>
<evidence type="ECO:0000256" key="7">
    <source>
        <dbReference type="RuleBase" id="RU367022"/>
    </source>
</evidence>
<keyword evidence="4 7" id="KW-0187">Copper transport</keyword>
<evidence type="ECO:0000313" key="9">
    <source>
        <dbReference type="Proteomes" id="UP000249390"/>
    </source>
</evidence>
<dbReference type="PANTHER" id="PTHR12483:SF27">
    <property type="entry name" value="COPPER TRANSPORT PROTEIN CTR1"/>
    <property type="match status" value="1"/>
</dbReference>
<dbReference type="GO" id="GO:0005375">
    <property type="term" value="F:copper ion transmembrane transporter activity"/>
    <property type="evidence" value="ECO:0007669"/>
    <property type="project" value="UniProtKB-UniRule"/>
</dbReference>
<organism evidence="8 9">
    <name type="scientific">Cuscuta australis</name>
    <dbReference type="NCBI Taxonomy" id="267555"/>
    <lineage>
        <taxon>Eukaryota</taxon>
        <taxon>Viridiplantae</taxon>
        <taxon>Streptophyta</taxon>
        <taxon>Embryophyta</taxon>
        <taxon>Tracheophyta</taxon>
        <taxon>Spermatophyta</taxon>
        <taxon>Magnoliopsida</taxon>
        <taxon>eudicotyledons</taxon>
        <taxon>Gunneridae</taxon>
        <taxon>Pentapetalae</taxon>
        <taxon>asterids</taxon>
        <taxon>lamiids</taxon>
        <taxon>Solanales</taxon>
        <taxon>Convolvulaceae</taxon>
        <taxon>Cuscuteae</taxon>
        <taxon>Cuscuta</taxon>
        <taxon>Cuscuta subgen. Grammica</taxon>
        <taxon>Cuscuta sect. Cleistogrammica</taxon>
    </lineage>
</organism>
<evidence type="ECO:0000256" key="6">
    <source>
        <dbReference type="ARBA" id="ARBA00023136"/>
    </source>
</evidence>
<gene>
    <name evidence="8" type="ORF">DM860_000639</name>
</gene>
<keyword evidence="5 7" id="KW-1133">Transmembrane helix</keyword>
<dbReference type="GO" id="GO:0005886">
    <property type="term" value="C:plasma membrane"/>
    <property type="evidence" value="ECO:0007669"/>
    <property type="project" value="TreeGrafter"/>
</dbReference>
<reference evidence="8 9" key="1">
    <citation type="submission" date="2018-06" db="EMBL/GenBank/DDBJ databases">
        <title>The Genome of Cuscuta australis (Dodder) Provides Insight into the Evolution of Plant Parasitism.</title>
        <authorList>
            <person name="Liu H."/>
        </authorList>
    </citation>
    <scope>NUCLEOTIDE SEQUENCE [LARGE SCALE GENOMIC DNA]</scope>
    <source>
        <strain evidence="9">cv. Yunnan</strain>
        <tissue evidence="8">Vines</tissue>
    </source>
</reference>
<evidence type="ECO:0000313" key="8">
    <source>
        <dbReference type="EMBL" id="RAL37945.1"/>
    </source>
</evidence>
<dbReference type="PANTHER" id="PTHR12483">
    <property type="entry name" value="SOLUTE CARRIER FAMILY 31 COPPER TRANSPORTERS"/>
    <property type="match status" value="1"/>
</dbReference>
<name>A0A328CX15_9ASTE</name>
<evidence type="ECO:0000256" key="4">
    <source>
        <dbReference type="ARBA" id="ARBA00022796"/>
    </source>
</evidence>
<keyword evidence="7" id="KW-0186">Copper</keyword>
<feature type="transmembrane region" description="Helical" evidence="7">
    <location>
        <begin position="109"/>
        <end position="128"/>
    </location>
</feature>
<keyword evidence="3 7" id="KW-0812">Transmembrane</keyword>
<dbReference type="InterPro" id="IPR007274">
    <property type="entry name" value="Cop_transporter"/>
</dbReference>
<proteinExistence type="inferred from homology"/>
<evidence type="ECO:0000256" key="5">
    <source>
        <dbReference type="ARBA" id="ARBA00022989"/>
    </source>
</evidence>
<evidence type="ECO:0000256" key="1">
    <source>
        <dbReference type="ARBA" id="ARBA00004141"/>
    </source>
</evidence>
<comment type="similarity">
    <text evidence="2 7">Belongs to the copper transporter (Ctr) (TC 1.A.56) family. SLC31A subfamily.</text>
</comment>
<keyword evidence="7" id="KW-0813">Transport</keyword>
<evidence type="ECO:0000256" key="3">
    <source>
        <dbReference type="ARBA" id="ARBA00022692"/>
    </source>
</evidence>
<keyword evidence="6 7" id="KW-0472">Membrane</keyword>
<evidence type="ECO:0000256" key="2">
    <source>
        <dbReference type="ARBA" id="ARBA00006921"/>
    </source>
</evidence>
<dbReference type="Pfam" id="PF04145">
    <property type="entry name" value="Ctr"/>
    <property type="match status" value="1"/>
</dbReference>
<comment type="subcellular location">
    <subcellularLocation>
        <location evidence="1 7">Membrane</location>
        <topology evidence="1 7">Multi-pass membrane protein</topology>
    </subcellularLocation>
</comment>
<dbReference type="Proteomes" id="UP000249390">
    <property type="component" value="Unassembled WGS sequence"/>
</dbReference>
<comment type="caution">
    <text evidence="8">The sequence shown here is derived from an EMBL/GenBank/DDBJ whole genome shotgun (WGS) entry which is preliminary data.</text>
</comment>
<feature type="transmembrane region" description="Helical" evidence="7">
    <location>
        <begin position="24"/>
        <end position="43"/>
    </location>
</feature>
<sequence>MMHMTFYWGKNVTVLFDFWKTDSWTSYALTLFVSFLFSVFYQYMEDRRLRFRIAGSSSSSGSDKENRAEAPLIRSAGFRRIAAARMTGALLFGISSGVGYLLMLAIMSFNAGVFIAVVVGLAVGHLLFRSGGDEDSVVVGNSCACA</sequence>
<protein>
    <recommendedName>
        <fullName evidence="7">Copper transport protein</fullName>
    </recommendedName>
</protein>